<dbReference type="Gene3D" id="3.30.1780.10">
    <property type="entry name" value="ornithine cyclodeaminase, domain 1"/>
    <property type="match status" value="1"/>
</dbReference>
<dbReference type="AlphaFoldDB" id="A0A7X2P976"/>
<dbReference type="Pfam" id="PF02423">
    <property type="entry name" value="OCD_Mu_crystall"/>
    <property type="match status" value="1"/>
</dbReference>
<accession>A0A7X2P976</accession>
<dbReference type="RefSeq" id="WP_154458442.1">
    <property type="nucleotide sequence ID" value="NZ_VUMV01000006.1"/>
</dbReference>
<keyword evidence="2" id="KW-1185">Reference proteome</keyword>
<evidence type="ECO:0000313" key="1">
    <source>
        <dbReference type="EMBL" id="MST82534.1"/>
    </source>
</evidence>
<name>A0A7X2P976_9FIRM</name>
<evidence type="ECO:0000313" key="2">
    <source>
        <dbReference type="Proteomes" id="UP000466864"/>
    </source>
</evidence>
<dbReference type="InterPro" id="IPR023401">
    <property type="entry name" value="ODC_N"/>
</dbReference>
<dbReference type="InterPro" id="IPR036291">
    <property type="entry name" value="NAD(P)-bd_dom_sf"/>
</dbReference>
<protein>
    <submittedName>
        <fullName evidence="1">Ornithine cyclodeaminase</fullName>
    </submittedName>
</protein>
<reference evidence="1 2" key="1">
    <citation type="submission" date="2019-08" db="EMBL/GenBank/DDBJ databases">
        <title>In-depth cultivation of the pig gut microbiome towards novel bacterial diversity and tailored functional studies.</title>
        <authorList>
            <person name="Wylensek D."/>
            <person name="Hitch T.C.A."/>
            <person name="Clavel T."/>
        </authorList>
    </citation>
    <scope>NUCLEOTIDE SEQUENCE [LARGE SCALE GENOMIC DNA]</scope>
    <source>
        <strain evidence="1 2">Oil+RF-744-WCA-WT-13</strain>
    </source>
</reference>
<dbReference type="GO" id="GO:0005737">
    <property type="term" value="C:cytoplasm"/>
    <property type="evidence" value="ECO:0007669"/>
    <property type="project" value="TreeGrafter"/>
</dbReference>
<dbReference type="EMBL" id="VUMV01000006">
    <property type="protein sequence ID" value="MST82534.1"/>
    <property type="molecule type" value="Genomic_DNA"/>
</dbReference>
<gene>
    <name evidence="1" type="ORF">FYJ60_09420</name>
</gene>
<sequence length="320" mass="36507">MKIIDFESVRKAARAMDPAVWCDWVEDALVHKSEFACPPKPRISQADGDYFNIMPAMYEPENVAMVKMIGRHDKVGVQRSVMMGDMLIYEADSGILKAVMDAEYITTLRTGAAAAHSALLFGKKGFSTIGLLGLGNIMTVCFETLLAKMKADGQERSLIVKLYKHHGQEERFEERFRDAENVHFMLCDTYKEVFTDSDMIISAVTKATQNFAGDECFKKGVTVIPICTMGFQNCDLFFDKVFTDEIEQIRGFKYFDKFRSLANVTDVLNGNREGRINQQERILIYNYGIAIHDVYFAMKLMDQAEGKDVEYNFCKEKYFI</sequence>
<dbReference type="SUPFAM" id="SSF51735">
    <property type="entry name" value="NAD(P)-binding Rossmann-fold domains"/>
    <property type="match status" value="1"/>
</dbReference>
<proteinExistence type="predicted"/>
<organism evidence="1 2">
    <name type="scientific">Bilifractor porci</name>
    <dbReference type="NCBI Taxonomy" id="2606636"/>
    <lineage>
        <taxon>Bacteria</taxon>
        <taxon>Bacillati</taxon>
        <taxon>Bacillota</taxon>
        <taxon>Clostridia</taxon>
        <taxon>Lachnospirales</taxon>
        <taxon>Lachnospiraceae</taxon>
        <taxon>Bilifractor</taxon>
    </lineage>
</organism>
<dbReference type="Gene3D" id="3.40.50.720">
    <property type="entry name" value="NAD(P)-binding Rossmann-like Domain"/>
    <property type="match status" value="1"/>
</dbReference>
<comment type="caution">
    <text evidence="1">The sequence shown here is derived from an EMBL/GenBank/DDBJ whole genome shotgun (WGS) entry which is preliminary data.</text>
</comment>
<dbReference type="PANTHER" id="PTHR13812:SF19">
    <property type="entry name" value="KETIMINE REDUCTASE MU-CRYSTALLIN"/>
    <property type="match status" value="1"/>
</dbReference>
<dbReference type="InterPro" id="IPR003462">
    <property type="entry name" value="ODC_Mu_crystall"/>
</dbReference>
<dbReference type="PANTHER" id="PTHR13812">
    <property type="entry name" value="KETIMINE REDUCTASE MU-CRYSTALLIN"/>
    <property type="match status" value="1"/>
</dbReference>
<dbReference type="Proteomes" id="UP000466864">
    <property type="component" value="Unassembled WGS sequence"/>
</dbReference>